<dbReference type="AlphaFoldDB" id="R7V0A0"/>
<dbReference type="GO" id="GO:0005786">
    <property type="term" value="C:signal recognition particle, endoplasmic reticulum targeting"/>
    <property type="evidence" value="ECO:0007669"/>
    <property type="project" value="UniProtKB-KW"/>
</dbReference>
<keyword evidence="4" id="KW-0963">Cytoplasm</keyword>
<dbReference type="Gene3D" id="1.10.3450.40">
    <property type="entry name" value="Signal recognition particle, SRP68 subunit, RNA-binding domain"/>
    <property type="match status" value="1"/>
</dbReference>
<protein>
    <recommendedName>
        <fullName evidence="9">Signal recognition particle subunit SRP68</fullName>
    </recommendedName>
</protein>
<keyword evidence="7" id="KW-0539">Nucleus</keyword>
<evidence type="ECO:0000256" key="8">
    <source>
        <dbReference type="ARBA" id="ARBA00023274"/>
    </source>
</evidence>
<evidence type="ECO:0000256" key="4">
    <source>
        <dbReference type="ARBA" id="ARBA00022490"/>
    </source>
</evidence>
<dbReference type="GO" id="GO:0005047">
    <property type="term" value="F:signal recognition particle binding"/>
    <property type="evidence" value="ECO:0007669"/>
    <property type="project" value="InterPro"/>
</dbReference>
<dbReference type="GO" id="GO:0030942">
    <property type="term" value="F:endoplasmic reticulum signal peptide binding"/>
    <property type="evidence" value="ECO:0007669"/>
    <property type="project" value="InterPro"/>
</dbReference>
<evidence type="ECO:0000313" key="12">
    <source>
        <dbReference type="EnsemblMetazoa" id="CapteP155942"/>
    </source>
</evidence>
<accession>R7V0A0</accession>
<evidence type="ECO:0000256" key="10">
    <source>
        <dbReference type="SAM" id="Coils"/>
    </source>
</evidence>
<dbReference type="FunCoup" id="R7V0A0">
    <property type="interactions" value="2024"/>
</dbReference>
<keyword evidence="6" id="KW-0733">Signal recognition particle</keyword>
<dbReference type="PANTHER" id="PTHR12860">
    <property type="entry name" value="SIGNAL RECOGNITION PARTICLE 68 KDA PROTEIN"/>
    <property type="match status" value="1"/>
</dbReference>
<keyword evidence="8" id="KW-0687">Ribonucleoprotein</keyword>
<evidence type="ECO:0000256" key="5">
    <source>
        <dbReference type="ARBA" id="ARBA00022884"/>
    </source>
</evidence>
<comment type="similarity">
    <text evidence="3">Belongs to the SRP68 family.</text>
</comment>
<dbReference type="EMBL" id="AMQN01005474">
    <property type="status" value="NOT_ANNOTATED_CDS"/>
    <property type="molecule type" value="Genomic_DNA"/>
</dbReference>
<dbReference type="InterPro" id="IPR038253">
    <property type="entry name" value="SRP68_N_sf"/>
</dbReference>
<reference evidence="12" key="3">
    <citation type="submission" date="2015-06" db="UniProtKB">
        <authorList>
            <consortium name="EnsemblMetazoa"/>
        </authorList>
    </citation>
    <scope>IDENTIFICATION</scope>
</reference>
<feature type="coiled-coil region" evidence="10">
    <location>
        <begin position="188"/>
        <end position="218"/>
    </location>
</feature>
<dbReference type="Pfam" id="PF16969">
    <property type="entry name" value="SRP68"/>
    <property type="match status" value="1"/>
</dbReference>
<dbReference type="PANTHER" id="PTHR12860:SF0">
    <property type="entry name" value="SIGNAL RECOGNITION PARTICLE SUBUNIT SRP68"/>
    <property type="match status" value="1"/>
</dbReference>
<dbReference type="HOGENOM" id="CLU_018649_0_1_1"/>
<dbReference type="GO" id="GO:0005730">
    <property type="term" value="C:nucleolus"/>
    <property type="evidence" value="ECO:0007669"/>
    <property type="project" value="UniProtKB-SubCell"/>
</dbReference>
<comment type="subcellular location">
    <subcellularLocation>
        <location evidence="1">Cytoplasm</location>
    </subcellularLocation>
    <subcellularLocation>
        <location evidence="2">Nucleus</location>
        <location evidence="2">Nucleolus</location>
    </subcellularLocation>
</comment>
<dbReference type="InterPro" id="IPR026258">
    <property type="entry name" value="SRP68"/>
</dbReference>
<sequence>MQLKSEANTEHRKRFHMINRMKKAVQHADHLAVLCGSEKCDPRTKLEACAYADAMKAGLHFVQEKWKTAMELYYSASTIYTKLAGAFVDEIKEIYLQRVADLAPNIRYCEYNIGDESAIKDLRAMRLKGGLQDEWISSLDELIEKTQERQAATLSEVTWRGRTIPVKNEKVRVFLMGLKEFDTQLEQAEDVELKLSVYETLLKELIDAQQSVKEENKEDPVSLLFLLSVDGGRVPNTVFLHSYLAYLRQTNTVQRNLLLISSLLRAAVAKGENRKVTKPQDLARLYDIIIQNLTEILSLPGLQDDPVLIRDIQAETLCYKAFRCFYIGRTCEGAKRWKEALALYEQVLVYAKESQKAYENVNTPGKEKEIRALKDLVKEVDGLKYSCHASSILDMEDLSDQFTHVSVKSNKPLEERLHLYQEDSSLATKKPNFTHFPPDFQPIACKPLFFDVALSLADYPSLEDKLDQKKQGGGISSFVKGWLWGGGKK</sequence>
<evidence type="ECO:0000256" key="9">
    <source>
        <dbReference type="ARBA" id="ARBA00029498"/>
    </source>
</evidence>
<organism evidence="11">
    <name type="scientific">Capitella teleta</name>
    <name type="common">Polychaete worm</name>
    <dbReference type="NCBI Taxonomy" id="283909"/>
    <lineage>
        <taxon>Eukaryota</taxon>
        <taxon>Metazoa</taxon>
        <taxon>Spiralia</taxon>
        <taxon>Lophotrochozoa</taxon>
        <taxon>Annelida</taxon>
        <taxon>Polychaeta</taxon>
        <taxon>Sedentaria</taxon>
        <taxon>Scolecida</taxon>
        <taxon>Capitellidae</taxon>
        <taxon>Capitella</taxon>
    </lineage>
</organism>
<dbReference type="GO" id="GO:0006614">
    <property type="term" value="P:SRP-dependent cotranslational protein targeting to membrane"/>
    <property type="evidence" value="ECO:0007669"/>
    <property type="project" value="InterPro"/>
</dbReference>
<dbReference type="OrthoDB" id="10255118at2759"/>
<evidence type="ECO:0000256" key="6">
    <source>
        <dbReference type="ARBA" id="ARBA00023135"/>
    </source>
</evidence>
<dbReference type="OMA" id="DERFIHI"/>
<dbReference type="EnsemblMetazoa" id="CapteT155942">
    <property type="protein sequence ID" value="CapteP155942"/>
    <property type="gene ID" value="CapteG155942"/>
</dbReference>
<gene>
    <name evidence="11" type="ORF">CAPTEDRAFT_155942</name>
</gene>
<name>R7V0A0_CAPTE</name>
<dbReference type="GO" id="GO:0008312">
    <property type="term" value="F:7S RNA binding"/>
    <property type="evidence" value="ECO:0007669"/>
    <property type="project" value="InterPro"/>
</dbReference>
<evidence type="ECO:0000256" key="7">
    <source>
        <dbReference type="ARBA" id="ARBA00023242"/>
    </source>
</evidence>
<evidence type="ECO:0000313" key="11">
    <source>
        <dbReference type="EMBL" id="ELU12258.1"/>
    </source>
</evidence>
<dbReference type="Proteomes" id="UP000014760">
    <property type="component" value="Unassembled WGS sequence"/>
</dbReference>
<proteinExistence type="inferred from homology"/>
<reference evidence="11 13" key="2">
    <citation type="journal article" date="2013" name="Nature">
        <title>Insights into bilaterian evolution from three spiralian genomes.</title>
        <authorList>
            <person name="Simakov O."/>
            <person name="Marletaz F."/>
            <person name="Cho S.J."/>
            <person name="Edsinger-Gonzales E."/>
            <person name="Havlak P."/>
            <person name="Hellsten U."/>
            <person name="Kuo D.H."/>
            <person name="Larsson T."/>
            <person name="Lv J."/>
            <person name="Arendt D."/>
            <person name="Savage R."/>
            <person name="Osoegawa K."/>
            <person name="de Jong P."/>
            <person name="Grimwood J."/>
            <person name="Chapman J.A."/>
            <person name="Shapiro H."/>
            <person name="Aerts A."/>
            <person name="Otillar R.P."/>
            <person name="Terry A.Y."/>
            <person name="Boore J.L."/>
            <person name="Grigoriev I.V."/>
            <person name="Lindberg D.R."/>
            <person name="Seaver E.C."/>
            <person name="Weisblat D.A."/>
            <person name="Putnam N.H."/>
            <person name="Rokhsar D.S."/>
        </authorList>
    </citation>
    <scope>NUCLEOTIDE SEQUENCE</scope>
    <source>
        <strain evidence="11 13">I ESC-2004</strain>
    </source>
</reference>
<evidence type="ECO:0000256" key="1">
    <source>
        <dbReference type="ARBA" id="ARBA00004496"/>
    </source>
</evidence>
<keyword evidence="5" id="KW-0694">RNA-binding</keyword>
<evidence type="ECO:0000313" key="13">
    <source>
        <dbReference type="Proteomes" id="UP000014760"/>
    </source>
</evidence>
<dbReference type="STRING" id="283909.R7V0A0"/>
<keyword evidence="10" id="KW-0175">Coiled coil</keyword>
<keyword evidence="13" id="KW-1185">Reference proteome</keyword>
<evidence type="ECO:0000256" key="3">
    <source>
        <dbReference type="ARBA" id="ARBA00009352"/>
    </source>
</evidence>
<reference evidence="13" key="1">
    <citation type="submission" date="2012-12" db="EMBL/GenBank/DDBJ databases">
        <authorList>
            <person name="Hellsten U."/>
            <person name="Grimwood J."/>
            <person name="Chapman J.A."/>
            <person name="Shapiro H."/>
            <person name="Aerts A."/>
            <person name="Otillar R.P."/>
            <person name="Terry A.Y."/>
            <person name="Boore J.L."/>
            <person name="Simakov O."/>
            <person name="Marletaz F."/>
            <person name="Cho S.-J."/>
            <person name="Edsinger-Gonzales E."/>
            <person name="Havlak P."/>
            <person name="Kuo D.-H."/>
            <person name="Larsson T."/>
            <person name="Lv J."/>
            <person name="Arendt D."/>
            <person name="Savage R."/>
            <person name="Osoegawa K."/>
            <person name="de Jong P."/>
            <person name="Lindberg D.R."/>
            <person name="Seaver E.C."/>
            <person name="Weisblat D.A."/>
            <person name="Putnam N.H."/>
            <person name="Grigoriev I.V."/>
            <person name="Rokhsar D.S."/>
        </authorList>
    </citation>
    <scope>NUCLEOTIDE SEQUENCE</scope>
    <source>
        <strain evidence="13">I ESC-2004</strain>
    </source>
</reference>
<dbReference type="EMBL" id="KB296106">
    <property type="protein sequence ID" value="ELU12258.1"/>
    <property type="molecule type" value="Genomic_DNA"/>
</dbReference>
<evidence type="ECO:0000256" key="2">
    <source>
        <dbReference type="ARBA" id="ARBA00004604"/>
    </source>
</evidence>